<dbReference type="SUPFAM" id="SSF53671">
    <property type="entry name" value="Aspartate/ornithine carbamoyltransferase"/>
    <property type="match status" value="1"/>
</dbReference>
<dbReference type="Proteomes" id="UP000823850">
    <property type="component" value="Unassembled WGS sequence"/>
</dbReference>
<dbReference type="PROSITE" id="PS00097">
    <property type="entry name" value="CARBAMOYLTRANSFERASE"/>
    <property type="match status" value="1"/>
</dbReference>
<organism evidence="3 4">
    <name type="scientific">Candidatus Blautia stercoripullorum</name>
    <dbReference type="NCBI Taxonomy" id="2838502"/>
    <lineage>
        <taxon>Bacteria</taxon>
        <taxon>Bacillati</taxon>
        <taxon>Bacillota</taxon>
        <taxon>Clostridia</taxon>
        <taxon>Lachnospirales</taxon>
        <taxon>Lachnospiraceae</taxon>
        <taxon>Blautia</taxon>
    </lineage>
</organism>
<dbReference type="AlphaFoldDB" id="A0A9D2R7M0"/>
<dbReference type="Gene3D" id="3.40.50.1370">
    <property type="entry name" value="Aspartate/ornithine carbamoyltransferase"/>
    <property type="match status" value="1"/>
</dbReference>
<protein>
    <submittedName>
        <fullName evidence="3">Aspartate carbamoyltransferase</fullName>
    </submittedName>
</protein>
<comment type="caution">
    <text evidence="3">The sequence shown here is derived from an EMBL/GenBank/DDBJ whole genome shotgun (WGS) entry which is preliminary data.</text>
</comment>
<accession>A0A9D2R7M0</accession>
<dbReference type="GO" id="GO:0016597">
    <property type="term" value="F:amino acid binding"/>
    <property type="evidence" value="ECO:0007669"/>
    <property type="project" value="InterPro"/>
</dbReference>
<dbReference type="InterPro" id="IPR006132">
    <property type="entry name" value="Asp/Orn_carbamoyltranf_P-bd"/>
</dbReference>
<evidence type="ECO:0000313" key="4">
    <source>
        <dbReference type="Proteomes" id="UP000823850"/>
    </source>
</evidence>
<evidence type="ECO:0000256" key="1">
    <source>
        <dbReference type="ARBA" id="ARBA00022679"/>
    </source>
</evidence>
<reference evidence="3" key="1">
    <citation type="journal article" date="2021" name="PeerJ">
        <title>Extensive microbial diversity within the chicken gut microbiome revealed by metagenomics and culture.</title>
        <authorList>
            <person name="Gilroy R."/>
            <person name="Ravi A."/>
            <person name="Getino M."/>
            <person name="Pursley I."/>
            <person name="Horton D.L."/>
            <person name="Alikhan N.F."/>
            <person name="Baker D."/>
            <person name="Gharbi K."/>
            <person name="Hall N."/>
            <person name="Watson M."/>
            <person name="Adriaenssens E.M."/>
            <person name="Foster-Nyarko E."/>
            <person name="Jarju S."/>
            <person name="Secka A."/>
            <person name="Antonio M."/>
            <person name="Oren A."/>
            <person name="Chaudhuri R.R."/>
            <person name="La Ragione R."/>
            <person name="Hildebrand F."/>
            <person name="Pallen M.J."/>
        </authorList>
    </citation>
    <scope>NUCLEOTIDE SEQUENCE</scope>
    <source>
        <strain evidence="3">ChiW19-6364</strain>
    </source>
</reference>
<reference evidence="3" key="2">
    <citation type="submission" date="2021-04" db="EMBL/GenBank/DDBJ databases">
        <authorList>
            <person name="Gilroy R."/>
        </authorList>
    </citation>
    <scope>NUCLEOTIDE SEQUENCE</scope>
    <source>
        <strain evidence="3">ChiW19-6364</strain>
    </source>
</reference>
<keyword evidence="1" id="KW-0808">Transferase</keyword>
<sequence>MRHLMSPLDLSVEELDKVLDLANDIERNPEKYAHKCDGKILATLFYEPSTRTRLSFE</sequence>
<dbReference type="GO" id="GO:0016743">
    <property type="term" value="F:carboxyl- or carbamoyltransferase activity"/>
    <property type="evidence" value="ECO:0007669"/>
    <property type="project" value="InterPro"/>
</dbReference>
<feature type="non-terminal residue" evidence="3">
    <location>
        <position position="57"/>
    </location>
</feature>
<evidence type="ECO:0000313" key="3">
    <source>
        <dbReference type="EMBL" id="HJD40044.1"/>
    </source>
</evidence>
<dbReference type="InterPro" id="IPR036901">
    <property type="entry name" value="Asp/Orn_carbamoylTrfase_sf"/>
</dbReference>
<name>A0A9D2R7M0_9FIRM</name>
<evidence type="ECO:0000259" key="2">
    <source>
        <dbReference type="Pfam" id="PF02729"/>
    </source>
</evidence>
<dbReference type="GO" id="GO:0006520">
    <property type="term" value="P:amino acid metabolic process"/>
    <property type="evidence" value="ECO:0007669"/>
    <property type="project" value="InterPro"/>
</dbReference>
<dbReference type="InterPro" id="IPR006130">
    <property type="entry name" value="Asp/Orn_carbamoylTrfase"/>
</dbReference>
<proteinExistence type="predicted"/>
<dbReference type="Pfam" id="PF02729">
    <property type="entry name" value="OTCace_N"/>
    <property type="match status" value="1"/>
</dbReference>
<gene>
    <name evidence="3" type="ORF">H9913_08435</name>
</gene>
<feature type="domain" description="Aspartate/ornithine carbamoyltransferase carbamoyl-P binding" evidence="2">
    <location>
        <begin position="2"/>
        <end position="57"/>
    </location>
</feature>
<dbReference type="EMBL" id="DWUX01000152">
    <property type="protein sequence ID" value="HJD40044.1"/>
    <property type="molecule type" value="Genomic_DNA"/>
</dbReference>